<evidence type="ECO:0000313" key="1">
    <source>
        <dbReference type="EMBL" id="MDT0567290.1"/>
    </source>
</evidence>
<dbReference type="EMBL" id="JAVRFJ010000004">
    <property type="protein sequence ID" value="MDT0567290.1"/>
    <property type="molecule type" value="Genomic_DNA"/>
</dbReference>
<evidence type="ECO:0000313" key="2">
    <source>
        <dbReference type="Proteomes" id="UP001180737"/>
    </source>
</evidence>
<organism evidence="1 2">
    <name type="scientific">Streptomyces gottesmaniae</name>
    <dbReference type="NCBI Taxonomy" id="3075518"/>
    <lineage>
        <taxon>Bacteria</taxon>
        <taxon>Bacillati</taxon>
        <taxon>Actinomycetota</taxon>
        <taxon>Actinomycetes</taxon>
        <taxon>Kitasatosporales</taxon>
        <taxon>Streptomycetaceae</taxon>
        <taxon>Streptomyces</taxon>
    </lineage>
</organism>
<keyword evidence="2" id="KW-1185">Reference proteome</keyword>
<accession>A0ABU2YSJ6</accession>
<dbReference type="Proteomes" id="UP001180737">
    <property type="component" value="Unassembled WGS sequence"/>
</dbReference>
<name>A0ABU2YSJ6_9ACTN</name>
<protein>
    <submittedName>
        <fullName evidence="1">Uncharacterized protein</fullName>
    </submittedName>
</protein>
<comment type="caution">
    <text evidence="1">The sequence shown here is derived from an EMBL/GenBank/DDBJ whole genome shotgun (WGS) entry which is preliminary data.</text>
</comment>
<sequence length="41" mass="4602">MTAIPHGRCLRVRRQGKSTEIYHVEELLKLTQQISGGVQPA</sequence>
<reference evidence="1" key="1">
    <citation type="submission" date="2024-05" db="EMBL/GenBank/DDBJ databases">
        <title>30 novel species of actinomycetes from the DSMZ collection.</title>
        <authorList>
            <person name="Nouioui I."/>
        </authorList>
    </citation>
    <scope>NUCLEOTIDE SEQUENCE</scope>
    <source>
        <strain evidence="1">DSM 3412</strain>
    </source>
</reference>
<dbReference type="RefSeq" id="WP_311590230.1">
    <property type="nucleotide sequence ID" value="NZ_JAVRFJ010000004.1"/>
</dbReference>
<gene>
    <name evidence="1" type="ORF">RM704_07410</name>
</gene>
<proteinExistence type="predicted"/>